<keyword evidence="1" id="KW-0472">Membrane</keyword>
<keyword evidence="1" id="KW-0812">Transmembrane</keyword>
<feature type="signal peptide" evidence="2">
    <location>
        <begin position="1"/>
        <end position="31"/>
    </location>
</feature>
<gene>
    <name evidence="3" type="ORF">K435DRAFT_404561</name>
</gene>
<dbReference type="AlphaFoldDB" id="A0A4S8L6X2"/>
<keyword evidence="4" id="KW-1185">Reference proteome</keyword>
<protein>
    <submittedName>
        <fullName evidence="3">Uncharacterized protein</fullName>
    </submittedName>
</protein>
<feature type="transmembrane region" description="Helical" evidence="1">
    <location>
        <begin position="80"/>
        <end position="98"/>
    </location>
</feature>
<sequence length="247" mass="27608">MLIGQTGQLVLALCVSVLFSSLAALLHVCRCTDTVIISSCSVYQHCRSVFLASLSLCTSRFSPPETERSLYTKHIPTLPSIAKFTFVSALSILPLVLVPQPSLWTLYMAPVISFLSYRFFWSYTCYSLVEIAYESPLPSSPFPPSCSRFWASTCFGRIGTEFGIMEFGIIEAVTLSAFLQLLIDFVAATALDHNACSAIQRKDRRPLPLLVRPCTFFFFIVFGFVSSRPCSFYGFAHALPSFCCWDW</sequence>
<feature type="transmembrane region" description="Helical" evidence="1">
    <location>
        <begin position="104"/>
        <end position="121"/>
    </location>
</feature>
<reference evidence="3 4" key="1">
    <citation type="journal article" date="2019" name="Nat. Ecol. Evol.">
        <title>Megaphylogeny resolves global patterns of mushroom evolution.</title>
        <authorList>
            <person name="Varga T."/>
            <person name="Krizsan K."/>
            <person name="Foldi C."/>
            <person name="Dima B."/>
            <person name="Sanchez-Garcia M."/>
            <person name="Sanchez-Ramirez S."/>
            <person name="Szollosi G.J."/>
            <person name="Szarkandi J.G."/>
            <person name="Papp V."/>
            <person name="Albert L."/>
            <person name="Andreopoulos W."/>
            <person name="Angelini C."/>
            <person name="Antonin V."/>
            <person name="Barry K.W."/>
            <person name="Bougher N.L."/>
            <person name="Buchanan P."/>
            <person name="Buyck B."/>
            <person name="Bense V."/>
            <person name="Catcheside P."/>
            <person name="Chovatia M."/>
            <person name="Cooper J."/>
            <person name="Damon W."/>
            <person name="Desjardin D."/>
            <person name="Finy P."/>
            <person name="Geml J."/>
            <person name="Haridas S."/>
            <person name="Hughes K."/>
            <person name="Justo A."/>
            <person name="Karasinski D."/>
            <person name="Kautmanova I."/>
            <person name="Kiss B."/>
            <person name="Kocsube S."/>
            <person name="Kotiranta H."/>
            <person name="LaButti K.M."/>
            <person name="Lechner B.E."/>
            <person name="Liimatainen K."/>
            <person name="Lipzen A."/>
            <person name="Lukacs Z."/>
            <person name="Mihaltcheva S."/>
            <person name="Morgado L.N."/>
            <person name="Niskanen T."/>
            <person name="Noordeloos M.E."/>
            <person name="Ohm R.A."/>
            <person name="Ortiz-Santana B."/>
            <person name="Ovrebo C."/>
            <person name="Racz N."/>
            <person name="Riley R."/>
            <person name="Savchenko A."/>
            <person name="Shiryaev A."/>
            <person name="Soop K."/>
            <person name="Spirin V."/>
            <person name="Szebenyi C."/>
            <person name="Tomsovsky M."/>
            <person name="Tulloss R.E."/>
            <person name="Uehling J."/>
            <person name="Grigoriev I.V."/>
            <person name="Vagvolgyi C."/>
            <person name="Papp T."/>
            <person name="Martin F.M."/>
            <person name="Miettinen O."/>
            <person name="Hibbett D.S."/>
            <person name="Nagy L.G."/>
        </authorList>
    </citation>
    <scope>NUCLEOTIDE SEQUENCE [LARGE SCALE GENOMIC DNA]</scope>
    <source>
        <strain evidence="3 4">CBS 962.96</strain>
    </source>
</reference>
<name>A0A4S8L6X2_DENBC</name>
<accession>A0A4S8L6X2</accession>
<evidence type="ECO:0000313" key="3">
    <source>
        <dbReference type="EMBL" id="THU84414.1"/>
    </source>
</evidence>
<proteinExistence type="predicted"/>
<dbReference type="OrthoDB" id="5348404at2759"/>
<keyword evidence="1" id="KW-1133">Transmembrane helix</keyword>
<evidence type="ECO:0000256" key="1">
    <source>
        <dbReference type="SAM" id="Phobius"/>
    </source>
</evidence>
<feature type="chain" id="PRO_5020308978" evidence="2">
    <location>
        <begin position="32"/>
        <end position="247"/>
    </location>
</feature>
<keyword evidence="2" id="KW-0732">Signal</keyword>
<dbReference type="Proteomes" id="UP000297245">
    <property type="component" value="Unassembled WGS sequence"/>
</dbReference>
<evidence type="ECO:0000313" key="4">
    <source>
        <dbReference type="Proteomes" id="UP000297245"/>
    </source>
</evidence>
<evidence type="ECO:0000256" key="2">
    <source>
        <dbReference type="SAM" id="SignalP"/>
    </source>
</evidence>
<organism evidence="3 4">
    <name type="scientific">Dendrothele bispora (strain CBS 962.96)</name>
    <dbReference type="NCBI Taxonomy" id="1314807"/>
    <lineage>
        <taxon>Eukaryota</taxon>
        <taxon>Fungi</taxon>
        <taxon>Dikarya</taxon>
        <taxon>Basidiomycota</taxon>
        <taxon>Agaricomycotina</taxon>
        <taxon>Agaricomycetes</taxon>
        <taxon>Agaricomycetidae</taxon>
        <taxon>Agaricales</taxon>
        <taxon>Agaricales incertae sedis</taxon>
        <taxon>Dendrothele</taxon>
    </lineage>
</organism>
<dbReference type="EMBL" id="ML179601">
    <property type="protein sequence ID" value="THU84414.1"/>
    <property type="molecule type" value="Genomic_DNA"/>
</dbReference>
<feature type="transmembrane region" description="Helical" evidence="1">
    <location>
        <begin position="209"/>
        <end position="227"/>
    </location>
</feature>